<feature type="region of interest" description="Disordered" evidence="1">
    <location>
        <begin position="114"/>
        <end position="155"/>
    </location>
</feature>
<name>A0A8J5I733_ZINOF</name>
<dbReference type="PANTHER" id="PTHR34193">
    <property type="entry name" value="OS11G0199801 PROTEIN"/>
    <property type="match status" value="1"/>
</dbReference>
<accession>A0A8J5I733</accession>
<feature type="compositionally biased region" description="Polar residues" evidence="1">
    <location>
        <begin position="138"/>
        <end position="154"/>
    </location>
</feature>
<organism evidence="2 3">
    <name type="scientific">Zingiber officinale</name>
    <name type="common">Ginger</name>
    <name type="synonym">Amomum zingiber</name>
    <dbReference type="NCBI Taxonomy" id="94328"/>
    <lineage>
        <taxon>Eukaryota</taxon>
        <taxon>Viridiplantae</taxon>
        <taxon>Streptophyta</taxon>
        <taxon>Embryophyta</taxon>
        <taxon>Tracheophyta</taxon>
        <taxon>Spermatophyta</taxon>
        <taxon>Magnoliopsida</taxon>
        <taxon>Liliopsida</taxon>
        <taxon>Zingiberales</taxon>
        <taxon>Zingiberaceae</taxon>
        <taxon>Zingiber</taxon>
    </lineage>
</organism>
<evidence type="ECO:0000313" key="3">
    <source>
        <dbReference type="Proteomes" id="UP000734854"/>
    </source>
</evidence>
<feature type="compositionally biased region" description="Basic and acidic residues" evidence="1">
    <location>
        <begin position="54"/>
        <end position="73"/>
    </location>
</feature>
<evidence type="ECO:0000313" key="2">
    <source>
        <dbReference type="EMBL" id="KAG6528700.1"/>
    </source>
</evidence>
<keyword evidence="3" id="KW-1185">Reference proteome</keyword>
<proteinExistence type="predicted"/>
<protein>
    <submittedName>
        <fullName evidence="2">Uncharacterized protein</fullName>
    </submittedName>
</protein>
<dbReference type="EMBL" id="JACMSC010000003">
    <property type="protein sequence ID" value="KAG6528700.1"/>
    <property type="molecule type" value="Genomic_DNA"/>
</dbReference>
<dbReference type="AlphaFoldDB" id="A0A8J5I733"/>
<feature type="compositionally biased region" description="Low complexity" evidence="1">
    <location>
        <begin position="114"/>
        <end position="125"/>
    </location>
</feature>
<reference evidence="2 3" key="1">
    <citation type="submission" date="2020-08" db="EMBL/GenBank/DDBJ databases">
        <title>Plant Genome Project.</title>
        <authorList>
            <person name="Zhang R.-G."/>
        </authorList>
    </citation>
    <scope>NUCLEOTIDE SEQUENCE [LARGE SCALE GENOMIC DNA]</scope>
    <source>
        <tissue evidence="2">Rhizome</tissue>
    </source>
</reference>
<comment type="caution">
    <text evidence="2">The sequence shown here is derived from an EMBL/GenBank/DDBJ whole genome shotgun (WGS) entry which is preliminary data.</text>
</comment>
<gene>
    <name evidence="2" type="ORF">ZIOFF_010884</name>
</gene>
<sequence>MLSLQQVSATDSNDEIKLHSMLDELGDVPQALFELSLRDLVELPQIIASAMQEKQSKEREFTERKSRSWEERKKTVKKRRPRSQSMDVGVGLLKWIIPLSSSRRKERFVFVSPSSLTSGTSTGARGESREAGQGGGESTRNTSADSSRSISNLVDMNKVEDVRHYQRGGREIPEFQWISQLAQGSTVSGVLHRRQAIHPKQAAQP</sequence>
<feature type="region of interest" description="Disordered" evidence="1">
    <location>
        <begin position="52"/>
        <end position="83"/>
    </location>
</feature>
<dbReference type="Proteomes" id="UP000734854">
    <property type="component" value="Unassembled WGS sequence"/>
</dbReference>
<evidence type="ECO:0000256" key="1">
    <source>
        <dbReference type="SAM" id="MobiDB-lite"/>
    </source>
</evidence>
<dbReference type="PANTHER" id="PTHR34193:SF1">
    <property type="entry name" value="EXPRESSED PROTEIN"/>
    <property type="match status" value="1"/>
</dbReference>